<feature type="transmembrane region" description="Helical" evidence="5">
    <location>
        <begin position="65"/>
        <end position="88"/>
    </location>
</feature>
<reference evidence="6 7" key="1">
    <citation type="submission" date="2019-06" db="EMBL/GenBank/DDBJ databases">
        <title>Genome sequence of Rhodobacteraceae bacterium D4M1.</title>
        <authorList>
            <person name="Cao J."/>
        </authorList>
    </citation>
    <scope>NUCLEOTIDE SEQUENCE [LARGE SCALE GENOMIC DNA]</scope>
    <source>
        <strain evidence="6 7">D4M1</strain>
        <plasmid evidence="7">pd4m1b</plasmid>
    </source>
</reference>
<evidence type="ECO:0000256" key="4">
    <source>
        <dbReference type="ARBA" id="ARBA00023136"/>
    </source>
</evidence>
<feature type="transmembrane region" description="Helical" evidence="5">
    <location>
        <begin position="212"/>
        <end position="236"/>
    </location>
</feature>
<dbReference type="InterPro" id="IPR007300">
    <property type="entry name" value="CidB/LrgB"/>
</dbReference>
<dbReference type="Proteomes" id="UP000305888">
    <property type="component" value="Plasmid pD4M1B"/>
</dbReference>
<dbReference type="PANTHER" id="PTHR30249">
    <property type="entry name" value="PUTATIVE SEROTONIN TRANSPORTER"/>
    <property type="match status" value="1"/>
</dbReference>
<dbReference type="GO" id="GO:0016020">
    <property type="term" value="C:membrane"/>
    <property type="evidence" value="ECO:0007669"/>
    <property type="project" value="UniProtKB-SubCell"/>
</dbReference>
<dbReference type="KEGG" id="ppru:FDP22_21845"/>
<keyword evidence="7" id="KW-1185">Reference proteome</keyword>
<keyword evidence="4 5" id="KW-0472">Membrane</keyword>
<dbReference type="EMBL" id="CP040820">
    <property type="protein sequence ID" value="QDL94509.1"/>
    <property type="molecule type" value="Genomic_DNA"/>
</dbReference>
<evidence type="ECO:0000256" key="2">
    <source>
        <dbReference type="ARBA" id="ARBA00022692"/>
    </source>
</evidence>
<dbReference type="RefSeq" id="WP_138576078.1">
    <property type="nucleotide sequence ID" value="NZ_CP040820.1"/>
</dbReference>
<feature type="transmembrane region" description="Helical" evidence="5">
    <location>
        <begin position="100"/>
        <end position="125"/>
    </location>
</feature>
<proteinExistence type="predicted"/>
<feature type="transmembrane region" description="Helical" evidence="5">
    <location>
        <begin position="41"/>
        <end position="59"/>
    </location>
</feature>
<protein>
    <submittedName>
        <fullName evidence="6">LrgB family protein</fullName>
    </submittedName>
</protein>
<evidence type="ECO:0000256" key="5">
    <source>
        <dbReference type="SAM" id="Phobius"/>
    </source>
</evidence>
<evidence type="ECO:0000313" key="6">
    <source>
        <dbReference type="EMBL" id="QDL94509.1"/>
    </source>
</evidence>
<name>A0A5B8G4X8_9RHOB</name>
<evidence type="ECO:0000256" key="3">
    <source>
        <dbReference type="ARBA" id="ARBA00022989"/>
    </source>
</evidence>
<feature type="transmembrane region" description="Helical" evidence="5">
    <location>
        <begin position="156"/>
        <end position="179"/>
    </location>
</feature>
<gene>
    <name evidence="6" type="ORF">FDP22_21845</name>
</gene>
<keyword evidence="6" id="KW-0614">Plasmid</keyword>
<dbReference type="Pfam" id="PF04172">
    <property type="entry name" value="LrgB"/>
    <property type="match status" value="1"/>
</dbReference>
<feature type="transmembrane region" description="Helical" evidence="5">
    <location>
        <begin position="12"/>
        <end position="29"/>
    </location>
</feature>
<comment type="subcellular location">
    <subcellularLocation>
        <location evidence="1">Membrane</location>
        <topology evidence="1">Multi-pass membrane protein</topology>
    </subcellularLocation>
</comment>
<keyword evidence="3 5" id="KW-1133">Transmembrane helix</keyword>
<dbReference type="OrthoDB" id="9811701at2"/>
<dbReference type="PANTHER" id="PTHR30249:SF16">
    <property type="entry name" value="INNER MEMBRANE PROTEIN"/>
    <property type="match status" value="1"/>
</dbReference>
<accession>A0A5B8G4X8</accession>
<dbReference type="AlphaFoldDB" id="A0A5B8G4X8"/>
<organism evidence="6 7">
    <name type="scientific">Paroceanicella profunda</name>
    <dbReference type="NCBI Taxonomy" id="2579971"/>
    <lineage>
        <taxon>Bacteria</taxon>
        <taxon>Pseudomonadati</taxon>
        <taxon>Pseudomonadota</taxon>
        <taxon>Alphaproteobacteria</taxon>
        <taxon>Rhodobacterales</taxon>
        <taxon>Paracoccaceae</taxon>
        <taxon>Paroceanicella</taxon>
    </lineage>
</organism>
<geneLocation type="plasmid" evidence="7">
    <name>pd4m1b</name>
</geneLocation>
<evidence type="ECO:0000313" key="7">
    <source>
        <dbReference type="Proteomes" id="UP000305888"/>
    </source>
</evidence>
<evidence type="ECO:0000256" key="1">
    <source>
        <dbReference type="ARBA" id="ARBA00004141"/>
    </source>
</evidence>
<keyword evidence="2 5" id="KW-0812">Transmembrane</keyword>
<sequence>MTGPFLSALEPWLAAAGWSALTIAFYLLARRIYRRWPRWWLMPLAVAPALLIVVVLLLHQSYGAYIHGTGWLVMMLGPVTVAFAVPIYEQRGLIRSHWPVLAVGMGVGSATAIAVSWGMASLLGLDDTLRLSLLPRSISTPFAMEVSADIGGVPDLTALFVVMTGVLGAALGDVILAWLPLRSALSRGAFLGVGAHGAGTARAHQIGQTEGTIAGLVMVLVGLLNVLLAPALAWMVN</sequence>